<name>F0WGZ3_9STRA</name>
<evidence type="ECO:0000313" key="1">
    <source>
        <dbReference type="EMBL" id="CCA20508.1"/>
    </source>
</evidence>
<organism evidence="1">
    <name type="scientific">Albugo laibachii Nc14</name>
    <dbReference type="NCBI Taxonomy" id="890382"/>
    <lineage>
        <taxon>Eukaryota</taxon>
        <taxon>Sar</taxon>
        <taxon>Stramenopiles</taxon>
        <taxon>Oomycota</taxon>
        <taxon>Peronosporomycetes</taxon>
        <taxon>Albuginales</taxon>
        <taxon>Albuginaceae</taxon>
        <taxon>Albugo</taxon>
    </lineage>
</organism>
<gene>
    <name evidence="1" type="primary">AlNc14C96G5868</name>
    <name evidence="1" type="ORF">ALNC14_066510</name>
</gene>
<dbReference type="HOGENOM" id="CLU_2150569_0_0_1"/>
<protein>
    <submittedName>
        <fullName evidence="1">AlNc14C96G5868 protein</fullName>
    </submittedName>
</protein>
<reference evidence="1" key="2">
    <citation type="submission" date="2011-02" db="EMBL/GenBank/DDBJ databases">
        <authorList>
            <person name="MacLean D."/>
        </authorList>
    </citation>
    <scope>NUCLEOTIDE SEQUENCE</scope>
</reference>
<dbReference type="AlphaFoldDB" id="F0WGZ3"/>
<proteinExistence type="predicted"/>
<sequence>MSSLIKRTTSFLERFTLEHCTDYCSPNALIYFSHSESKFHQSNWNVTRSKSTRPLQEGRGVSIKKNALSVMKNASLNLSAMYLNVHLNRVLVQRNETFVMLMRLRAIMRKNY</sequence>
<reference evidence="1" key="1">
    <citation type="journal article" date="2011" name="PLoS Biol.">
        <title>Gene gain and loss during evolution of obligate parasitism in the white rust pathogen of Arabidopsis thaliana.</title>
        <authorList>
            <person name="Kemen E."/>
            <person name="Gardiner A."/>
            <person name="Schultz-Larsen T."/>
            <person name="Kemen A.C."/>
            <person name="Balmuth A.L."/>
            <person name="Robert-Seilaniantz A."/>
            <person name="Bailey K."/>
            <person name="Holub E."/>
            <person name="Studholme D.J."/>
            <person name="Maclean D."/>
            <person name="Jones J.D."/>
        </authorList>
    </citation>
    <scope>NUCLEOTIDE SEQUENCE</scope>
</reference>
<dbReference type="EMBL" id="FR824141">
    <property type="protein sequence ID" value="CCA20508.1"/>
    <property type="molecule type" value="Genomic_DNA"/>
</dbReference>
<accession>F0WGZ3</accession>